<dbReference type="GO" id="GO:0016627">
    <property type="term" value="F:oxidoreductase activity, acting on the CH-CH group of donors"/>
    <property type="evidence" value="ECO:0007669"/>
    <property type="project" value="InterPro"/>
</dbReference>
<dbReference type="Pfam" id="PF08028">
    <property type="entry name" value="Acyl-CoA_dh_2"/>
    <property type="match status" value="1"/>
</dbReference>
<dbReference type="SUPFAM" id="SSF47203">
    <property type="entry name" value="Acyl-CoA dehydrogenase C-terminal domain-like"/>
    <property type="match status" value="1"/>
</dbReference>
<evidence type="ECO:0000256" key="1">
    <source>
        <dbReference type="ARBA" id="ARBA00023002"/>
    </source>
</evidence>
<dbReference type="InterPro" id="IPR036250">
    <property type="entry name" value="AcylCo_DH-like_C"/>
</dbReference>
<dbReference type="AlphaFoldDB" id="G2TQC2"/>
<evidence type="ECO:0000259" key="2">
    <source>
        <dbReference type="Pfam" id="PF08028"/>
    </source>
</evidence>
<protein>
    <submittedName>
        <fullName evidence="3">Acyl-CoA dehydrogenase type 2 domain-containing protein</fullName>
    </submittedName>
</protein>
<dbReference type="KEGG" id="bag:Bcoa_0547"/>
<evidence type="ECO:0000313" key="3">
    <source>
        <dbReference type="EMBL" id="AEO99770.1"/>
    </source>
</evidence>
<dbReference type="Gene3D" id="1.20.140.10">
    <property type="entry name" value="Butyryl-CoA Dehydrogenase, subunit A, domain 3"/>
    <property type="match status" value="1"/>
</dbReference>
<keyword evidence="1" id="KW-0560">Oxidoreductase</keyword>
<proteinExistence type="predicted"/>
<reference evidence="3 4" key="1">
    <citation type="journal article" date="2011" name="Stand. Genomic Sci.">
        <title>Complete Genome Sequence of a thermotolerant sporogenic lactic acid bacterium, Bacillus coagulans strain 36D1.</title>
        <authorList>
            <person name="Rhee M.S."/>
            <person name="Moritz B.E."/>
            <person name="Xie G."/>
            <person name="Glavina Del Rio T."/>
            <person name="Dalin E."/>
            <person name="Tice H."/>
            <person name="Bruce D."/>
            <person name="Goodwin L."/>
            <person name="Chertkov O."/>
            <person name="Brettin T."/>
            <person name="Han C."/>
            <person name="Detter C."/>
            <person name="Pitluck S."/>
            <person name="Land M.L."/>
            <person name="Patel M."/>
            <person name="Ou M."/>
            <person name="Harbrucker R."/>
            <person name="Ingram L.O."/>
            <person name="Shanmugam K.T."/>
        </authorList>
    </citation>
    <scope>NUCLEOTIDE SEQUENCE [LARGE SCALE GENOMIC DNA]</scope>
    <source>
        <strain evidence="3 4">36D1</strain>
    </source>
</reference>
<dbReference type="Proteomes" id="UP000009283">
    <property type="component" value="Chromosome"/>
</dbReference>
<feature type="domain" description="Acyl-CoA dehydrogenase C-terminal" evidence="2">
    <location>
        <begin position="2"/>
        <end position="25"/>
    </location>
</feature>
<dbReference type="eggNOG" id="COG1960">
    <property type="taxonomic scope" value="Bacteria"/>
</dbReference>
<sequence length="43" mass="4939">MRIVGARSLFQKSPLQRYYRDVHAGLHNPPMDDTVLMQLGARV</sequence>
<organism evidence="3 4">
    <name type="scientific">Heyndrickxia coagulans 36D1</name>
    <dbReference type="NCBI Taxonomy" id="345219"/>
    <lineage>
        <taxon>Bacteria</taxon>
        <taxon>Bacillati</taxon>
        <taxon>Bacillota</taxon>
        <taxon>Bacilli</taxon>
        <taxon>Bacillales</taxon>
        <taxon>Bacillaceae</taxon>
        <taxon>Heyndrickxia</taxon>
    </lineage>
</organism>
<dbReference type="EMBL" id="CP003056">
    <property type="protein sequence ID" value="AEO99770.1"/>
    <property type="molecule type" value="Genomic_DNA"/>
</dbReference>
<evidence type="ECO:0000313" key="4">
    <source>
        <dbReference type="Proteomes" id="UP000009283"/>
    </source>
</evidence>
<dbReference type="InterPro" id="IPR013107">
    <property type="entry name" value="Acyl-CoA_DH_C"/>
</dbReference>
<gene>
    <name evidence="3" type="ORF">Bcoa_0547</name>
</gene>
<accession>G2TQC2</accession>
<name>G2TQC2_HEYCO</name>
<dbReference type="HOGENOM" id="CLU_3229470_0_0_9"/>